<dbReference type="Proteomes" id="UP000000267">
    <property type="component" value="Unassembled WGS sequence"/>
</dbReference>
<evidence type="ECO:0000256" key="7">
    <source>
        <dbReference type="ARBA" id="ARBA00023027"/>
    </source>
</evidence>
<dbReference type="eggNOG" id="KOG2178">
    <property type="taxonomic scope" value="Eukaryota"/>
</dbReference>
<dbReference type="KEGG" id="vpo:Kpol_370p7"/>
<dbReference type="GeneID" id="5542801"/>
<dbReference type="InterPro" id="IPR016064">
    <property type="entry name" value="NAD/diacylglycerol_kinase_sf"/>
</dbReference>
<dbReference type="GO" id="GO:0003951">
    <property type="term" value="F:NAD+ kinase activity"/>
    <property type="evidence" value="ECO:0007669"/>
    <property type="project" value="InterPro"/>
</dbReference>
<organism evidence="9">
    <name type="scientific">Vanderwaltozyma polyspora (strain ATCC 22028 / DSM 70294 / BCRC 21397 / CBS 2163 / NBRC 10782 / NRRL Y-8283 / UCD 57-17)</name>
    <name type="common">Kluyveromyces polysporus</name>
    <dbReference type="NCBI Taxonomy" id="436907"/>
    <lineage>
        <taxon>Eukaryota</taxon>
        <taxon>Fungi</taxon>
        <taxon>Dikarya</taxon>
        <taxon>Ascomycota</taxon>
        <taxon>Saccharomycotina</taxon>
        <taxon>Saccharomycetes</taxon>
        <taxon>Saccharomycetales</taxon>
        <taxon>Saccharomycetaceae</taxon>
        <taxon>Vanderwaltozyma</taxon>
    </lineage>
</organism>
<dbReference type="InterPro" id="IPR017437">
    <property type="entry name" value="ATP-NAD_kinase_PpnK-typ_C"/>
</dbReference>
<evidence type="ECO:0000256" key="6">
    <source>
        <dbReference type="ARBA" id="ARBA00022857"/>
    </source>
</evidence>
<dbReference type="Pfam" id="PF20143">
    <property type="entry name" value="NAD_kinase_C"/>
    <property type="match status" value="1"/>
</dbReference>
<dbReference type="Gene3D" id="3.40.50.10330">
    <property type="entry name" value="Probable inorganic polyphosphate/atp-NAD kinase, domain 1"/>
    <property type="match status" value="1"/>
</dbReference>
<dbReference type="InterPro" id="IPR002504">
    <property type="entry name" value="NADK"/>
</dbReference>
<evidence type="ECO:0000256" key="2">
    <source>
        <dbReference type="ARBA" id="ARBA00022679"/>
    </source>
</evidence>
<protein>
    <recommendedName>
        <fullName evidence="10">NAD(+) kinase</fullName>
    </recommendedName>
</protein>
<dbReference type="AlphaFoldDB" id="A7TSI0"/>
<dbReference type="FunFam" id="2.60.200.30:FF:000009">
    <property type="entry name" value="Poly(P)/ATP NAD kinase"/>
    <property type="match status" value="1"/>
</dbReference>
<keyword evidence="9" id="KW-1185">Reference proteome</keyword>
<evidence type="ECO:0000256" key="5">
    <source>
        <dbReference type="ARBA" id="ARBA00022840"/>
    </source>
</evidence>
<reference evidence="8 9" key="1">
    <citation type="journal article" date="2007" name="Proc. Natl. Acad. Sci. U.S.A.">
        <title>Independent sorting-out of thousands of duplicated gene pairs in two yeast species descended from a whole-genome duplication.</title>
        <authorList>
            <person name="Scannell D.R."/>
            <person name="Frank A.C."/>
            <person name="Conant G.C."/>
            <person name="Byrne K.P."/>
            <person name="Woolfit M."/>
            <person name="Wolfe K.H."/>
        </authorList>
    </citation>
    <scope>NUCLEOTIDE SEQUENCE [LARGE SCALE GENOMIC DNA]</scope>
    <source>
        <strain evidence="9">ATCC 22028 / DSM 70294 / BCRC 21397 / CBS 2163 / NBRC 10782 / NRRL Y-8283 / UCD 57-17</strain>
    </source>
</reference>
<dbReference type="OMA" id="LFQKHVP"/>
<dbReference type="GO" id="GO:0006741">
    <property type="term" value="P:NADP+ biosynthetic process"/>
    <property type="evidence" value="ECO:0007669"/>
    <property type="project" value="InterPro"/>
</dbReference>
<dbReference type="GO" id="GO:0019674">
    <property type="term" value="P:NAD+ metabolic process"/>
    <property type="evidence" value="ECO:0007669"/>
    <property type="project" value="InterPro"/>
</dbReference>
<evidence type="ECO:0008006" key="10">
    <source>
        <dbReference type="Google" id="ProtNLM"/>
    </source>
</evidence>
<keyword evidence="7" id="KW-0520">NAD</keyword>
<name>A7TSI0_VANPO</name>
<dbReference type="OrthoDB" id="24581at2759"/>
<dbReference type="InterPro" id="IPR017438">
    <property type="entry name" value="ATP-NAD_kinase_N"/>
</dbReference>
<accession>A7TSI0</accession>
<dbReference type="PhylomeDB" id="A7TSI0"/>
<dbReference type="EMBL" id="DS480512">
    <property type="protein sequence ID" value="EDO14779.1"/>
    <property type="molecule type" value="Genomic_DNA"/>
</dbReference>
<proteinExistence type="inferred from homology"/>
<keyword evidence="3" id="KW-0547">Nucleotide-binding</keyword>
<evidence type="ECO:0000256" key="4">
    <source>
        <dbReference type="ARBA" id="ARBA00022777"/>
    </source>
</evidence>
<evidence type="ECO:0000256" key="3">
    <source>
        <dbReference type="ARBA" id="ARBA00022741"/>
    </source>
</evidence>
<dbReference type="PANTHER" id="PTHR20275:SF0">
    <property type="entry name" value="NAD KINASE"/>
    <property type="match status" value="1"/>
</dbReference>
<evidence type="ECO:0000313" key="9">
    <source>
        <dbReference type="Proteomes" id="UP000000267"/>
    </source>
</evidence>
<dbReference type="Pfam" id="PF01513">
    <property type="entry name" value="NAD_kinase"/>
    <property type="match status" value="1"/>
</dbReference>
<evidence type="ECO:0000256" key="1">
    <source>
        <dbReference type="ARBA" id="ARBA00010995"/>
    </source>
</evidence>
<keyword evidence="5" id="KW-0067">ATP-binding</keyword>
<keyword evidence="6" id="KW-0521">NADP</keyword>
<dbReference type="HAMAP" id="MF_00361">
    <property type="entry name" value="NAD_kinase"/>
    <property type="match status" value="1"/>
</dbReference>
<dbReference type="InParanoid" id="A7TSI0"/>
<keyword evidence="2" id="KW-0808">Transferase</keyword>
<gene>
    <name evidence="8" type="ORF">Kpol_370p7</name>
</gene>
<sequence>MSLVQWDTNDRVCNDLDELAKSIANLQLNQKNSYVRPFGDLIKILIVVKTGDDSLLYLARELVEWILIKHPEITLYIEDTLEDSEQLDVKALYKDSKCKSQKIQFWNQKWIEENPHVIDLVLTLGGDGTVLFVSSIFQNRVPPVLSFSLGSLGFLTTFTFADFKKDIDVTLQNKLPVNVRMRLLCKVYRKLPTKVDPATGKKIRGVKVIYSNNVLNEVTIDRGSSPFLSNLELYGNGTLFTVAQADGLIIATPTGSTAYSLSAGGSLVYPNVHAMVVTPICPNSLSFRPIILPETMVLQIKVPAKSRGTAWAAFDGKDKLELQRGDYIMVAASPFPFPTYESSPTQYIDSISRTLNWNLREPQKSFSSVLSPKNLEKYNLAESKKHTMQKSDSDVSLA</sequence>
<dbReference type="HOGENOM" id="CLU_008831_10_3_1"/>
<dbReference type="Gene3D" id="2.60.200.30">
    <property type="entry name" value="Probable inorganic polyphosphate/atp-NAD kinase, domain 2"/>
    <property type="match status" value="1"/>
</dbReference>
<dbReference type="SUPFAM" id="SSF111331">
    <property type="entry name" value="NAD kinase/diacylglycerol kinase-like"/>
    <property type="match status" value="1"/>
</dbReference>
<dbReference type="RefSeq" id="XP_001642637.1">
    <property type="nucleotide sequence ID" value="XM_001642587.1"/>
</dbReference>
<dbReference type="STRING" id="436907.A7TSI0"/>
<dbReference type="PANTHER" id="PTHR20275">
    <property type="entry name" value="NAD KINASE"/>
    <property type="match status" value="1"/>
</dbReference>
<keyword evidence="4" id="KW-0418">Kinase</keyword>
<comment type="similarity">
    <text evidence="1">Belongs to the NAD kinase family.</text>
</comment>
<evidence type="ECO:0000313" key="8">
    <source>
        <dbReference type="EMBL" id="EDO14779.1"/>
    </source>
</evidence>
<dbReference type="GO" id="GO:0005524">
    <property type="term" value="F:ATP binding"/>
    <property type="evidence" value="ECO:0007669"/>
    <property type="project" value="UniProtKB-KW"/>
</dbReference>